<keyword evidence="5" id="KW-1185">Reference proteome</keyword>
<reference evidence="5" key="1">
    <citation type="submission" date="2016-10" db="EMBL/GenBank/DDBJ databases">
        <authorList>
            <person name="Varghese N."/>
            <person name="Submissions S."/>
        </authorList>
    </citation>
    <scope>NUCLEOTIDE SEQUENCE [LARGE SCALE GENOMIC DNA]</scope>
    <source>
        <strain evidence="5">DSM 21580</strain>
    </source>
</reference>
<evidence type="ECO:0000313" key="5">
    <source>
        <dbReference type="Proteomes" id="UP000236738"/>
    </source>
</evidence>
<evidence type="ECO:0000256" key="1">
    <source>
        <dbReference type="ARBA" id="ARBA00006100"/>
    </source>
</evidence>
<dbReference type="InterPro" id="IPR058240">
    <property type="entry name" value="rSAM_sf"/>
</dbReference>
<keyword evidence="2" id="KW-0949">S-adenosyl-L-methionine</keyword>
<dbReference type="SMART" id="SM00729">
    <property type="entry name" value="Elp3"/>
    <property type="match status" value="1"/>
</dbReference>
<dbReference type="SFLD" id="SFLDG01082">
    <property type="entry name" value="B12-binding_domain_containing"/>
    <property type="match status" value="1"/>
</dbReference>
<name>A0A1H6BMK5_9FLAO</name>
<keyword evidence="2" id="KW-0143">Chaperone</keyword>
<keyword evidence="2" id="KW-0408">Iron</keyword>
<evidence type="ECO:0000259" key="3">
    <source>
        <dbReference type="PROSITE" id="PS51918"/>
    </source>
</evidence>
<dbReference type="Pfam" id="PF04055">
    <property type="entry name" value="Radical_SAM"/>
    <property type="match status" value="1"/>
</dbReference>
<keyword evidence="2" id="KW-0479">Metal-binding</keyword>
<protein>
    <recommendedName>
        <fullName evidence="2">Heme chaperone HemW</fullName>
    </recommendedName>
</protein>
<dbReference type="RefSeq" id="WP_103914799.1">
    <property type="nucleotide sequence ID" value="NZ_FNUS01000008.1"/>
</dbReference>
<dbReference type="Proteomes" id="UP000236738">
    <property type="component" value="Unassembled WGS sequence"/>
</dbReference>
<dbReference type="InterPro" id="IPR023404">
    <property type="entry name" value="rSAM_horseshoe"/>
</dbReference>
<dbReference type="GO" id="GO:0005737">
    <property type="term" value="C:cytoplasm"/>
    <property type="evidence" value="ECO:0007669"/>
    <property type="project" value="UniProtKB-SubCell"/>
</dbReference>
<dbReference type="PROSITE" id="PS51918">
    <property type="entry name" value="RADICAL_SAM"/>
    <property type="match status" value="1"/>
</dbReference>
<sequence>MIYLHIPFCKQKCSYCNFHFSTSLDFKNEMISAMAKELDLRQNELENKTLKSLYFGGGTPSLLKVDDLKFLIDEVLKYHTFNENIEITLEANPDDLSQNFLKELSKTEFNRLSIGTQSFHEPDLKMMNRAHNSSEAESSIKRAQDFGFENLSIDLIYGSPTSNVEIWKQNLKKSIELQVPHISSYALTVEPKTALQQWVLTNKISAPNESEQNEEFYFMSGFLKENGFQHYEISNFAKPGFQSKHNSAYWNYNEYLGIGPSAHSYDGENTRSWNVANNQKYIQQISQNIRPNEIEILTENEQFNEMLMIGLRTSLGVDYLKLKEKFSAELLDKSNFEINRKIEEGFLILENNFLKIPEKHWFLADGIASDLFHL</sequence>
<dbReference type="SUPFAM" id="SSF102114">
    <property type="entry name" value="Radical SAM enzymes"/>
    <property type="match status" value="1"/>
</dbReference>
<keyword evidence="2" id="KW-0411">Iron-sulfur</keyword>
<dbReference type="PANTHER" id="PTHR13932">
    <property type="entry name" value="COPROPORPHYRINIGEN III OXIDASE"/>
    <property type="match status" value="1"/>
</dbReference>
<dbReference type="EMBL" id="FNUS01000008">
    <property type="protein sequence ID" value="SEG61436.1"/>
    <property type="molecule type" value="Genomic_DNA"/>
</dbReference>
<dbReference type="InterPro" id="IPR010723">
    <property type="entry name" value="HemN_C"/>
</dbReference>
<dbReference type="PANTHER" id="PTHR13932:SF5">
    <property type="entry name" value="RADICAL S-ADENOSYL METHIONINE DOMAIN-CONTAINING PROTEIN 1, MITOCHONDRIAL"/>
    <property type="match status" value="1"/>
</dbReference>
<dbReference type="InterPro" id="IPR034505">
    <property type="entry name" value="Coproporphyrinogen-III_oxidase"/>
</dbReference>
<keyword evidence="2" id="KW-0004">4Fe-4S</keyword>
<dbReference type="InterPro" id="IPR004559">
    <property type="entry name" value="HemW-like"/>
</dbReference>
<dbReference type="OrthoDB" id="9808022at2"/>
<dbReference type="InterPro" id="IPR007197">
    <property type="entry name" value="rSAM"/>
</dbReference>
<dbReference type="NCBIfam" id="TIGR00539">
    <property type="entry name" value="hemN_rel"/>
    <property type="match status" value="1"/>
</dbReference>
<gene>
    <name evidence="4" type="ORF">SAMN05421847_2973</name>
</gene>
<dbReference type="SFLD" id="SFLDF00288">
    <property type="entry name" value="HemN-like__clustered_with_nucl"/>
    <property type="match status" value="1"/>
</dbReference>
<comment type="subcellular location">
    <subcellularLocation>
        <location evidence="2">Cytoplasm</location>
    </subcellularLocation>
</comment>
<comment type="similarity">
    <text evidence="1">Belongs to the anaerobic coproporphyrinogen-III oxidase family. HemW subfamily.</text>
</comment>
<evidence type="ECO:0000313" key="4">
    <source>
        <dbReference type="EMBL" id="SEG61436.1"/>
    </source>
</evidence>
<organism evidence="4 5">
    <name type="scientific">Halpernia humi</name>
    <dbReference type="NCBI Taxonomy" id="493375"/>
    <lineage>
        <taxon>Bacteria</taxon>
        <taxon>Pseudomonadati</taxon>
        <taxon>Bacteroidota</taxon>
        <taxon>Flavobacteriia</taxon>
        <taxon>Flavobacteriales</taxon>
        <taxon>Weeksellaceae</taxon>
        <taxon>Chryseobacterium group</taxon>
        <taxon>Halpernia</taxon>
    </lineage>
</organism>
<dbReference type="Pfam" id="PF06969">
    <property type="entry name" value="HemN_C"/>
    <property type="match status" value="1"/>
</dbReference>
<dbReference type="Gene3D" id="3.80.30.20">
    <property type="entry name" value="tm_1862 like domain"/>
    <property type="match status" value="1"/>
</dbReference>
<proteinExistence type="inferred from homology"/>
<dbReference type="CDD" id="cd01335">
    <property type="entry name" value="Radical_SAM"/>
    <property type="match status" value="1"/>
</dbReference>
<dbReference type="GO" id="GO:0004109">
    <property type="term" value="F:coproporphyrinogen oxidase activity"/>
    <property type="evidence" value="ECO:0007669"/>
    <property type="project" value="InterPro"/>
</dbReference>
<dbReference type="SFLD" id="SFLDF00562">
    <property type="entry name" value="HemN-like__clustered_with_heat"/>
    <property type="match status" value="1"/>
</dbReference>
<keyword evidence="2" id="KW-0349">Heme</keyword>
<feature type="domain" description="Radical SAM core" evidence="3">
    <location>
        <begin position="1"/>
        <end position="229"/>
    </location>
</feature>
<dbReference type="SFLD" id="SFLDS00029">
    <property type="entry name" value="Radical_SAM"/>
    <property type="match status" value="1"/>
</dbReference>
<keyword evidence="2" id="KW-0963">Cytoplasm</keyword>
<dbReference type="GO" id="GO:0046872">
    <property type="term" value="F:metal ion binding"/>
    <property type="evidence" value="ECO:0007669"/>
    <property type="project" value="UniProtKB-UniRule"/>
</dbReference>
<dbReference type="SFLD" id="SFLDG01065">
    <property type="entry name" value="anaerobic_coproporphyrinogen-I"/>
    <property type="match status" value="1"/>
</dbReference>
<comment type="function">
    <text evidence="2">Probably acts as a heme chaperone, transferring heme to an unknown acceptor. Binds one molecule of heme per monomer, possibly covalently. Binds 1 [4Fe-4S] cluster. The cluster is coordinated with 3 cysteines and an exchangeable S-adenosyl-L-methionine.</text>
</comment>
<accession>A0A1H6BMK5</accession>
<evidence type="ECO:0000256" key="2">
    <source>
        <dbReference type="RuleBase" id="RU364116"/>
    </source>
</evidence>
<dbReference type="GO" id="GO:0006779">
    <property type="term" value="P:porphyrin-containing compound biosynthetic process"/>
    <property type="evidence" value="ECO:0007669"/>
    <property type="project" value="InterPro"/>
</dbReference>
<dbReference type="InterPro" id="IPR006638">
    <property type="entry name" value="Elp3/MiaA/NifB-like_rSAM"/>
</dbReference>
<dbReference type="GO" id="GO:0051539">
    <property type="term" value="F:4 iron, 4 sulfur cluster binding"/>
    <property type="evidence" value="ECO:0007669"/>
    <property type="project" value="UniProtKB-UniRule"/>
</dbReference>
<dbReference type="AlphaFoldDB" id="A0A1H6BMK5"/>